<proteinExistence type="predicted"/>
<organism evidence="2 3">
    <name type="scientific">Aaosphaeria arxii CBS 175.79</name>
    <dbReference type="NCBI Taxonomy" id="1450172"/>
    <lineage>
        <taxon>Eukaryota</taxon>
        <taxon>Fungi</taxon>
        <taxon>Dikarya</taxon>
        <taxon>Ascomycota</taxon>
        <taxon>Pezizomycotina</taxon>
        <taxon>Dothideomycetes</taxon>
        <taxon>Pleosporomycetidae</taxon>
        <taxon>Pleosporales</taxon>
        <taxon>Pleosporales incertae sedis</taxon>
        <taxon>Aaosphaeria</taxon>
    </lineage>
</organism>
<keyword evidence="1" id="KW-0472">Membrane</keyword>
<gene>
    <name evidence="2" type="ORF">BU24DRAFT_421371</name>
</gene>
<dbReference type="EMBL" id="ML978068">
    <property type="protein sequence ID" value="KAF2018381.1"/>
    <property type="molecule type" value="Genomic_DNA"/>
</dbReference>
<evidence type="ECO:0000256" key="1">
    <source>
        <dbReference type="SAM" id="Phobius"/>
    </source>
</evidence>
<dbReference type="RefSeq" id="XP_033386720.1">
    <property type="nucleotide sequence ID" value="XM_033527711.1"/>
</dbReference>
<dbReference type="Proteomes" id="UP000799778">
    <property type="component" value="Unassembled WGS sequence"/>
</dbReference>
<accession>A0A6A5Y0C5</accession>
<dbReference type="AlphaFoldDB" id="A0A6A5Y0C5"/>
<keyword evidence="3" id="KW-1185">Reference proteome</keyword>
<evidence type="ECO:0000313" key="2">
    <source>
        <dbReference type="EMBL" id="KAF2018381.1"/>
    </source>
</evidence>
<keyword evidence="1" id="KW-0812">Transmembrane</keyword>
<name>A0A6A5Y0C5_9PLEO</name>
<evidence type="ECO:0000313" key="3">
    <source>
        <dbReference type="Proteomes" id="UP000799778"/>
    </source>
</evidence>
<protein>
    <submittedName>
        <fullName evidence="2">Uncharacterized protein</fullName>
    </submittedName>
</protein>
<feature type="transmembrane region" description="Helical" evidence="1">
    <location>
        <begin position="41"/>
        <end position="58"/>
    </location>
</feature>
<sequence length="96" mass="10797">MVAPSLLDGDDDDDGDGWKNDSLLLLLYFISPSLPFDDLDTFLFFAVLFILFLISHRYEAVTSKRQNKMDPDEGRRGRPTVATWATSKVNQSVRGG</sequence>
<reference evidence="2" key="1">
    <citation type="journal article" date="2020" name="Stud. Mycol.">
        <title>101 Dothideomycetes genomes: a test case for predicting lifestyles and emergence of pathogens.</title>
        <authorList>
            <person name="Haridas S."/>
            <person name="Albert R."/>
            <person name="Binder M."/>
            <person name="Bloem J."/>
            <person name="Labutti K."/>
            <person name="Salamov A."/>
            <person name="Andreopoulos B."/>
            <person name="Baker S."/>
            <person name="Barry K."/>
            <person name="Bills G."/>
            <person name="Bluhm B."/>
            <person name="Cannon C."/>
            <person name="Castanera R."/>
            <person name="Culley D."/>
            <person name="Daum C."/>
            <person name="Ezra D."/>
            <person name="Gonzalez J."/>
            <person name="Henrissat B."/>
            <person name="Kuo A."/>
            <person name="Liang C."/>
            <person name="Lipzen A."/>
            <person name="Lutzoni F."/>
            <person name="Magnuson J."/>
            <person name="Mondo S."/>
            <person name="Nolan M."/>
            <person name="Ohm R."/>
            <person name="Pangilinan J."/>
            <person name="Park H.-J."/>
            <person name="Ramirez L."/>
            <person name="Alfaro M."/>
            <person name="Sun H."/>
            <person name="Tritt A."/>
            <person name="Yoshinaga Y."/>
            <person name="Zwiers L.-H."/>
            <person name="Turgeon B."/>
            <person name="Goodwin S."/>
            <person name="Spatafora J."/>
            <person name="Crous P."/>
            <person name="Grigoriev I."/>
        </authorList>
    </citation>
    <scope>NUCLEOTIDE SEQUENCE</scope>
    <source>
        <strain evidence="2">CBS 175.79</strain>
    </source>
</reference>
<dbReference type="GeneID" id="54285108"/>
<keyword evidence="1" id="KW-1133">Transmembrane helix</keyword>